<feature type="region of interest" description="Disordered" evidence="1">
    <location>
        <begin position="265"/>
        <end position="297"/>
    </location>
</feature>
<reference evidence="2" key="1">
    <citation type="journal article" date="2020" name="Nat. Commun.">
        <title>Large-scale genome sequencing of mycorrhizal fungi provides insights into the early evolution of symbiotic traits.</title>
        <authorList>
            <person name="Miyauchi S."/>
            <person name="Kiss E."/>
            <person name="Kuo A."/>
            <person name="Drula E."/>
            <person name="Kohler A."/>
            <person name="Sanchez-Garcia M."/>
            <person name="Morin E."/>
            <person name="Andreopoulos B."/>
            <person name="Barry K.W."/>
            <person name="Bonito G."/>
            <person name="Buee M."/>
            <person name="Carver A."/>
            <person name="Chen C."/>
            <person name="Cichocki N."/>
            <person name="Clum A."/>
            <person name="Culley D."/>
            <person name="Crous P.W."/>
            <person name="Fauchery L."/>
            <person name="Girlanda M."/>
            <person name="Hayes R.D."/>
            <person name="Keri Z."/>
            <person name="LaButti K."/>
            <person name="Lipzen A."/>
            <person name="Lombard V."/>
            <person name="Magnuson J."/>
            <person name="Maillard F."/>
            <person name="Murat C."/>
            <person name="Nolan M."/>
            <person name="Ohm R.A."/>
            <person name="Pangilinan J."/>
            <person name="Pereira M.F."/>
            <person name="Perotto S."/>
            <person name="Peter M."/>
            <person name="Pfister S."/>
            <person name="Riley R."/>
            <person name="Sitrit Y."/>
            <person name="Stielow J.B."/>
            <person name="Szollosi G."/>
            <person name="Zifcakova L."/>
            <person name="Stursova M."/>
            <person name="Spatafora J.W."/>
            <person name="Tedersoo L."/>
            <person name="Vaario L.M."/>
            <person name="Yamada A."/>
            <person name="Yan M."/>
            <person name="Wang P."/>
            <person name="Xu J."/>
            <person name="Bruns T."/>
            <person name="Baldrian P."/>
            <person name="Vilgalys R."/>
            <person name="Dunand C."/>
            <person name="Henrissat B."/>
            <person name="Grigoriev I.V."/>
            <person name="Hibbett D."/>
            <person name="Nagy L.G."/>
            <person name="Martin F.M."/>
        </authorList>
    </citation>
    <scope>NUCLEOTIDE SEQUENCE</scope>
    <source>
        <strain evidence="2">UP504</strain>
    </source>
</reference>
<dbReference type="EMBL" id="MU128912">
    <property type="protein sequence ID" value="KAF9520421.1"/>
    <property type="molecule type" value="Genomic_DNA"/>
</dbReference>
<evidence type="ECO:0000256" key="1">
    <source>
        <dbReference type="SAM" id="MobiDB-lite"/>
    </source>
</evidence>
<feature type="region of interest" description="Disordered" evidence="1">
    <location>
        <begin position="97"/>
        <end position="196"/>
    </location>
</feature>
<evidence type="ECO:0000313" key="2">
    <source>
        <dbReference type="EMBL" id="KAF9520421.1"/>
    </source>
</evidence>
<protein>
    <submittedName>
        <fullName evidence="2">Uncharacterized protein</fullName>
    </submittedName>
</protein>
<keyword evidence="3" id="KW-1185">Reference proteome</keyword>
<name>A0A9P6BA56_9AGAM</name>
<dbReference type="Proteomes" id="UP000886523">
    <property type="component" value="Unassembled WGS sequence"/>
</dbReference>
<feature type="compositionally biased region" description="Basic residues" evidence="1">
    <location>
        <begin position="108"/>
        <end position="124"/>
    </location>
</feature>
<dbReference type="OrthoDB" id="5582146at2759"/>
<feature type="compositionally biased region" description="Low complexity" evidence="1">
    <location>
        <begin position="136"/>
        <end position="145"/>
    </location>
</feature>
<accession>A0A9P6BA56</accession>
<proteinExistence type="predicted"/>
<comment type="caution">
    <text evidence="2">The sequence shown here is derived from an EMBL/GenBank/DDBJ whole genome shotgun (WGS) entry which is preliminary data.</text>
</comment>
<sequence length="507" mass="55515">MLSPRPPLSDLQGLLAHFSAKYESFDAALFTAIFTCLVAGERNLILRTYEEDITKVTIAAVNILVTIFGLPTQRVQARSKVRDPSLFLRSLFLVSPSATPSEPARPSLHTRRTSNAKQSTKKSKSSSTTRNYQEDPQSSGSSSSPPTQPSFVLPARPLRNLHLLQPSQSDGDASTRTLRPQSRHGFPIPAPPHTPDSVITELPRNLSVGGISVESHTRLRSPTLRNNSLWRVPRLPHALVLSRLERAPFGTQCALSEVMRTRRIVLPDDSDSDDEVRPSQAGSDGEQTGEGKKSPFKGGTAWNLPAGFFVIYVCDLGNGQERPSIPSFLLDSFAFNARIMLDPSALSSPPWPLRISTPQITLDELDGLRTLAVQQTHISIHLQRYITNLLTAARHHPSLRGSLISARCVGDMDDFVRASRVVFGPSFIPSRTPAGEEKPQTLDCSEKDAARVMAGVLGHRLSVRRHIDGLLGSMIRTAVTVDGQPEPRNVPPRETVNSTLAQILSQV</sequence>
<gene>
    <name evidence="2" type="ORF">BS47DRAFT_1481538</name>
</gene>
<organism evidence="2 3">
    <name type="scientific">Hydnum rufescens UP504</name>
    <dbReference type="NCBI Taxonomy" id="1448309"/>
    <lineage>
        <taxon>Eukaryota</taxon>
        <taxon>Fungi</taxon>
        <taxon>Dikarya</taxon>
        <taxon>Basidiomycota</taxon>
        <taxon>Agaricomycotina</taxon>
        <taxon>Agaricomycetes</taxon>
        <taxon>Cantharellales</taxon>
        <taxon>Hydnaceae</taxon>
        <taxon>Hydnum</taxon>
    </lineage>
</organism>
<feature type="compositionally biased region" description="Polar residues" evidence="1">
    <location>
        <begin position="165"/>
        <end position="180"/>
    </location>
</feature>
<dbReference type="AlphaFoldDB" id="A0A9P6BA56"/>
<evidence type="ECO:0000313" key="3">
    <source>
        <dbReference type="Proteomes" id="UP000886523"/>
    </source>
</evidence>